<dbReference type="EMBL" id="JAUQUR010000002">
    <property type="protein sequence ID" value="MDX4069301.1"/>
    <property type="molecule type" value="Genomic_DNA"/>
</dbReference>
<evidence type="ECO:0000313" key="5">
    <source>
        <dbReference type="Proteomes" id="UP001283691"/>
    </source>
</evidence>
<dbReference type="InterPro" id="IPR015422">
    <property type="entry name" value="PyrdxlP-dep_Trfase_small"/>
</dbReference>
<name>A0AAW9DAQ2_9BACT</name>
<evidence type="ECO:0000313" key="4">
    <source>
        <dbReference type="EMBL" id="MDX4069301.1"/>
    </source>
</evidence>
<organism evidence="4 5">
    <name type="scientific">Aliarcobacter skirrowii</name>
    <dbReference type="NCBI Taxonomy" id="28200"/>
    <lineage>
        <taxon>Bacteria</taxon>
        <taxon>Pseudomonadati</taxon>
        <taxon>Campylobacterota</taxon>
        <taxon>Epsilonproteobacteria</taxon>
        <taxon>Campylobacterales</taxon>
        <taxon>Arcobacteraceae</taxon>
        <taxon>Aliarcobacter</taxon>
    </lineage>
</organism>
<evidence type="ECO:0000256" key="2">
    <source>
        <dbReference type="ARBA" id="ARBA00022898"/>
    </source>
</evidence>
<dbReference type="Proteomes" id="UP001283691">
    <property type="component" value="Unassembled WGS sequence"/>
</dbReference>
<protein>
    <submittedName>
        <fullName evidence="4">Aminotransferase class I/II-fold pyridoxal phosphate-dependent enzyme</fullName>
    </submittedName>
</protein>
<evidence type="ECO:0000256" key="1">
    <source>
        <dbReference type="ARBA" id="ARBA00001933"/>
    </source>
</evidence>
<dbReference type="InterPro" id="IPR000277">
    <property type="entry name" value="Cys/Met-Metab_PyrdxlP-dep_enz"/>
</dbReference>
<dbReference type="Gene3D" id="3.90.1150.10">
    <property type="entry name" value="Aspartate Aminotransferase, domain 1"/>
    <property type="match status" value="1"/>
</dbReference>
<dbReference type="PANTHER" id="PTHR42699:SF1">
    <property type="entry name" value="CYSTATHIONINE GAMMA-SYNTHASE-RELATED"/>
    <property type="match status" value="1"/>
</dbReference>
<keyword evidence="2 3" id="KW-0663">Pyridoxal phosphate</keyword>
<dbReference type="InterPro" id="IPR051750">
    <property type="entry name" value="Trans-sulfuration_enzymes"/>
</dbReference>
<dbReference type="GO" id="GO:0008483">
    <property type="term" value="F:transaminase activity"/>
    <property type="evidence" value="ECO:0007669"/>
    <property type="project" value="UniProtKB-KW"/>
</dbReference>
<comment type="cofactor">
    <cofactor evidence="1 3">
        <name>pyridoxal 5'-phosphate</name>
        <dbReference type="ChEBI" id="CHEBI:597326"/>
    </cofactor>
</comment>
<dbReference type="InterPro" id="IPR015421">
    <property type="entry name" value="PyrdxlP-dep_Trfase_major"/>
</dbReference>
<dbReference type="AlphaFoldDB" id="A0AAW9DAQ2"/>
<dbReference type="GO" id="GO:0019346">
    <property type="term" value="P:transsulfuration"/>
    <property type="evidence" value="ECO:0007669"/>
    <property type="project" value="InterPro"/>
</dbReference>
<gene>
    <name evidence="4" type="ORF">Q6A80_06125</name>
</gene>
<dbReference type="Pfam" id="PF01053">
    <property type="entry name" value="Cys_Met_Meta_PP"/>
    <property type="match status" value="1"/>
</dbReference>
<dbReference type="Gene3D" id="3.40.640.10">
    <property type="entry name" value="Type I PLP-dependent aspartate aminotransferase-like (Major domain)"/>
    <property type="match status" value="1"/>
</dbReference>
<sequence>MIKESIFQPIICGETLPPQNIHAVSTSMPTLQDVIDYEEQTPQILEKISVAYPRFVIHPYLKLLSKYLKNKYEVSNEYELILLSSQKAVQVVSNKYFIHNKFDFFEPFGVIKVLKGRQYKKVLKFIQYVGYNLSSRLAEDYLFKLGLIEKTQKEELEKKELCEDIILNTLANAYSEKKENIKLSVSGMNAIYSVLKGLKNIQARNGKSILIQFGWLYLDTTNIVNHYFEESRVFYDVTDLKSLEIFLEENKNRVLSIITEVPTNPLVKTPNLKKLRELCDRYNIVLVIDSTFATPYNLNLKPYADIFVESLTKFACGNADVLMGAIILNSNFKISHIKNEFFKHCDLPYIKDIQRMAIEIVNYKKRVKKISQNTKELIEFLKTLPYVSKVYSCLNKENFENYKDLMIDKNSICGIVSIYIKNDFEKIYNALNFAKGPSLGTEFTLLMPYTYLAHYDLITSQNGKEFLKKIELPINLIRISVGIEDIDDIKREFRRVTKLLNYNTKLTLK</sequence>
<dbReference type="InterPro" id="IPR015424">
    <property type="entry name" value="PyrdxlP-dep_Trfase"/>
</dbReference>
<proteinExistence type="inferred from homology"/>
<dbReference type="RefSeq" id="WP_319048012.1">
    <property type="nucleotide sequence ID" value="NZ_JAUQUR010000002.1"/>
</dbReference>
<dbReference type="GO" id="GO:0003962">
    <property type="term" value="F:cystathionine gamma-synthase activity"/>
    <property type="evidence" value="ECO:0007669"/>
    <property type="project" value="TreeGrafter"/>
</dbReference>
<reference evidence="4" key="1">
    <citation type="journal article" date="2023" name="Front. Microbiol.">
        <title>Genomic diversity and taxonomic marker for Arcobacter species.</title>
        <authorList>
            <person name="Zhou G."/>
            <person name="Gu Y."/>
            <person name="Wang H."/>
            <person name="Chen X."/>
            <person name="Zhang X."/>
            <person name="Shao Z."/>
            <person name="Yan X."/>
            <person name="Zhang J."/>
            <person name="Zhang M."/>
        </authorList>
    </citation>
    <scope>NUCLEOTIDE SEQUENCE</scope>
    <source>
        <strain evidence="4">BJSY19SF1-2</strain>
    </source>
</reference>
<comment type="caution">
    <text evidence="4">The sequence shown here is derived from an EMBL/GenBank/DDBJ whole genome shotgun (WGS) entry which is preliminary data.</text>
</comment>
<comment type="similarity">
    <text evidence="3">Belongs to the trans-sulfuration enzymes family.</text>
</comment>
<keyword evidence="4" id="KW-0808">Transferase</keyword>
<dbReference type="PANTHER" id="PTHR42699">
    <property type="match status" value="1"/>
</dbReference>
<dbReference type="GO" id="GO:0030170">
    <property type="term" value="F:pyridoxal phosphate binding"/>
    <property type="evidence" value="ECO:0007669"/>
    <property type="project" value="InterPro"/>
</dbReference>
<keyword evidence="4" id="KW-0032">Aminotransferase</keyword>
<dbReference type="SUPFAM" id="SSF53383">
    <property type="entry name" value="PLP-dependent transferases"/>
    <property type="match status" value="1"/>
</dbReference>
<reference evidence="4" key="2">
    <citation type="submission" date="2023-07" db="EMBL/GenBank/DDBJ databases">
        <authorList>
            <person name="Zhang M."/>
            <person name="Zhou G."/>
        </authorList>
    </citation>
    <scope>NUCLEOTIDE SEQUENCE</scope>
    <source>
        <strain evidence="4">BJSY19SF1-2</strain>
    </source>
</reference>
<evidence type="ECO:0000256" key="3">
    <source>
        <dbReference type="RuleBase" id="RU362118"/>
    </source>
</evidence>
<accession>A0AAW9DAQ2</accession>